<evidence type="ECO:0000313" key="1">
    <source>
        <dbReference type="EMBL" id="SHH00592.1"/>
    </source>
</evidence>
<gene>
    <name evidence="1" type="ORF">SAMN05443636_1583</name>
</gene>
<accession>A0A1M5PFR6</accession>
<proteinExistence type="predicted"/>
<sequence>MFKAELTKIEAKSLGSTFSSDDLIIVFHIDGGDDRDPYFIDGLEFSSTGDTWDLSRGHPYNTQVAITLYEDDIDSDNEIDTVEITDTSATTSTLTITDGDAEYEIDYEVTDEGSTTAAEIAHQDFVDSNRPGVWSKIKKTDLTTNLDLFATPPADQDGDGTPDAFQLDQGTLGYCSNIAVAFSVLWRQPRRFIELVRAIYEDGEFLSRTDEQSISSELLDSPVPSGIDSLEWLVSATMEDADNWIDSVTADDKQAGAYNEFEQYWLDELAGYDNTSITDDDAGEATVRNKSNTALNNGGTAILGIHADMVRAPPAGFRNSPGGKSANQMVLNHAVTLTGNFQTTGANTQYTIHTWGSQVQINHPTNILNNYLYDTVAGSD</sequence>
<organism evidence="1 2">
    <name type="scientific">Halobaculum gomorrense</name>
    <dbReference type="NCBI Taxonomy" id="43928"/>
    <lineage>
        <taxon>Archaea</taxon>
        <taxon>Methanobacteriati</taxon>
        <taxon>Methanobacteriota</taxon>
        <taxon>Stenosarchaea group</taxon>
        <taxon>Halobacteria</taxon>
        <taxon>Halobacteriales</taxon>
        <taxon>Haloferacaceae</taxon>
        <taxon>Halobaculum</taxon>
    </lineage>
</organism>
<dbReference type="Proteomes" id="UP000184357">
    <property type="component" value="Unassembled WGS sequence"/>
</dbReference>
<name>A0A1M5PFR6_9EURY</name>
<dbReference type="STRING" id="43928.SAMN05443636_1583"/>
<evidence type="ECO:0000313" key="2">
    <source>
        <dbReference type="Proteomes" id="UP000184357"/>
    </source>
</evidence>
<dbReference type="AlphaFoldDB" id="A0A1M5PFR6"/>
<protein>
    <submittedName>
        <fullName evidence="1">Uncharacterized protein</fullName>
    </submittedName>
</protein>
<keyword evidence="2" id="KW-1185">Reference proteome</keyword>
<reference evidence="1 2" key="1">
    <citation type="submission" date="2016-11" db="EMBL/GenBank/DDBJ databases">
        <authorList>
            <person name="Jaros S."/>
            <person name="Januszkiewicz K."/>
            <person name="Wedrychowicz H."/>
        </authorList>
    </citation>
    <scope>NUCLEOTIDE SEQUENCE [LARGE SCALE GENOMIC DNA]</scope>
    <source>
        <strain evidence="1 2">DSM 9297</strain>
    </source>
</reference>
<dbReference type="EMBL" id="FQWV01000003">
    <property type="protein sequence ID" value="SHH00592.1"/>
    <property type="molecule type" value="Genomic_DNA"/>
</dbReference>